<reference evidence="3 4" key="1">
    <citation type="submission" date="2018-11" db="EMBL/GenBank/DDBJ databases">
        <authorList>
            <consortium name="Pathogen Informatics"/>
        </authorList>
    </citation>
    <scope>NUCLEOTIDE SEQUENCE [LARGE SCALE GENOMIC DNA]</scope>
</reference>
<feature type="compositionally biased region" description="Basic and acidic residues" evidence="1">
    <location>
        <begin position="200"/>
        <end position="211"/>
    </location>
</feature>
<feature type="compositionally biased region" description="Basic and acidic residues" evidence="1">
    <location>
        <begin position="133"/>
        <end position="151"/>
    </location>
</feature>
<dbReference type="EMBL" id="UYRU01047073">
    <property type="protein sequence ID" value="VDN09449.1"/>
    <property type="molecule type" value="Genomic_DNA"/>
</dbReference>
<evidence type="ECO:0000313" key="3">
    <source>
        <dbReference type="EMBL" id="VDN09449.1"/>
    </source>
</evidence>
<dbReference type="InterPro" id="IPR048855">
    <property type="entry name" value="P2R3A_B_D_EF-hand"/>
</dbReference>
<proteinExistence type="predicted"/>
<dbReference type="AlphaFoldDB" id="A0A3P7NJ74"/>
<evidence type="ECO:0000256" key="1">
    <source>
        <dbReference type="SAM" id="MobiDB-lite"/>
    </source>
</evidence>
<feature type="compositionally biased region" description="Low complexity" evidence="1">
    <location>
        <begin position="112"/>
        <end position="123"/>
    </location>
</feature>
<dbReference type="Gene3D" id="1.10.238.230">
    <property type="match status" value="1"/>
</dbReference>
<evidence type="ECO:0000313" key="4">
    <source>
        <dbReference type="Proteomes" id="UP000281553"/>
    </source>
</evidence>
<gene>
    <name evidence="3" type="ORF">DILT_LOCUS5280</name>
</gene>
<feature type="compositionally biased region" description="Basic and acidic residues" evidence="1">
    <location>
        <begin position="159"/>
        <end position="178"/>
    </location>
</feature>
<dbReference type="Proteomes" id="UP000281553">
    <property type="component" value="Unassembled WGS sequence"/>
</dbReference>
<feature type="compositionally biased region" description="Polar residues" evidence="1">
    <location>
        <begin position="231"/>
        <end position="244"/>
    </location>
</feature>
<name>A0A3P7NJ74_DIBLA</name>
<feature type="compositionally biased region" description="Polar residues" evidence="1">
    <location>
        <begin position="254"/>
        <end position="264"/>
    </location>
</feature>
<feature type="region of interest" description="Disordered" evidence="1">
    <location>
        <begin position="112"/>
        <end position="337"/>
    </location>
</feature>
<dbReference type="Pfam" id="PF21161">
    <property type="entry name" value="P2R3B_EF-hand"/>
    <property type="match status" value="1"/>
</dbReference>
<accession>A0A3P7NJ74</accession>
<sequence>MTASAATAAIATQANVEGATSRFCPAGVHMGKCEPASGLFPGSWGSASNVSSALGSGIAPKHSKGHTETQSAIADSARPGDGASVESEISTKPTWVPPNLPLPSHVCSRASFSPSLPVRSVSPPSAPSTGVGKPDRVRQPFDLAHTDEEGKGLSSSETVSEKPVDGKESVSSKVDEPTPKPSEPPATSVSSPKPGLQNKLENKEISGDLKTDNLNVGTLADKENHPHVTVPSVTENPPEVSTETKLPDRVADASDTTGEKTAQATEDRKSPSAKVKPTPLESYAKENVEPTVTPQPPVDVTPDHGVPAAGEKGPSRLTENTSVIPPFFMPPGHSRMTPADRKAELERIGKAISTVFFPPNCPLHGGIMRRMVSQFLMADYKIACGCPLYWKRAIFLASGGQNDETPVEIDAILKTWQS</sequence>
<evidence type="ECO:0000259" key="2">
    <source>
        <dbReference type="Pfam" id="PF21161"/>
    </source>
</evidence>
<feature type="domain" description="Serine/threonine-protein phosphatase 2A regulatory subunit B'' subunit alpha/beta/delta EF-hand" evidence="2">
    <location>
        <begin position="383"/>
        <end position="417"/>
    </location>
</feature>
<organism evidence="3 4">
    <name type="scientific">Dibothriocephalus latus</name>
    <name type="common">Fish tapeworm</name>
    <name type="synonym">Diphyllobothrium latum</name>
    <dbReference type="NCBI Taxonomy" id="60516"/>
    <lineage>
        <taxon>Eukaryota</taxon>
        <taxon>Metazoa</taxon>
        <taxon>Spiralia</taxon>
        <taxon>Lophotrochozoa</taxon>
        <taxon>Platyhelminthes</taxon>
        <taxon>Cestoda</taxon>
        <taxon>Eucestoda</taxon>
        <taxon>Diphyllobothriidea</taxon>
        <taxon>Diphyllobothriidae</taxon>
        <taxon>Dibothriocephalus</taxon>
    </lineage>
</organism>
<feature type="region of interest" description="Disordered" evidence="1">
    <location>
        <begin position="51"/>
        <end position="99"/>
    </location>
</feature>
<protein>
    <recommendedName>
        <fullName evidence="2">Serine/threonine-protein phosphatase 2A regulatory subunit B'' subunit alpha/beta/delta EF-hand domain-containing protein</fullName>
    </recommendedName>
</protein>
<keyword evidence="4" id="KW-1185">Reference proteome</keyword>